<dbReference type="SUPFAM" id="SSF48179">
    <property type="entry name" value="6-phosphogluconate dehydrogenase C-terminal domain-like"/>
    <property type="match status" value="1"/>
</dbReference>
<dbReference type="Gene3D" id="3.40.50.720">
    <property type="entry name" value="NAD(P)-binding Rossmann-like Domain"/>
    <property type="match status" value="1"/>
</dbReference>
<dbReference type="GO" id="GO:0051287">
    <property type="term" value="F:NAD binding"/>
    <property type="evidence" value="ECO:0007669"/>
    <property type="project" value="InterPro"/>
</dbReference>
<dbReference type="Proteomes" id="UP000647424">
    <property type="component" value="Unassembled WGS sequence"/>
</dbReference>
<reference evidence="6" key="1">
    <citation type="submission" date="2020-09" db="EMBL/GenBank/DDBJ databases">
        <title>Genome seq and assembly of Limnohabitants sp.</title>
        <authorList>
            <person name="Chhetri G."/>
        </authorList>
    </citation>
    <scope>NUCLEOTIDE SEQUENCE</scope>
    <source>
        <strain evidence="6">JUR4</strain>
    </source>
</reference>
<dbReference type="InterPro" id="IPR008927">
    <property type="entry name" value="6-PGluconate_DH-like_C_sf"/>
</dbReference>
<keyword evidence="2" id="KW-0520">NAD</keyword>
<gene>
    <name evidence="6" type="ORF">IC609_12895</name>
</gene>
<dbReference type="PIRSF" id="PIRSF000103">
    <property type="entry name" value="HIBADH"/>
    <property type="match status" value="1"/>
</dbReference>
<feature type="domain" description="6-phosphogluconate dehydrogenase NADP-binding" evidence="4">
    <location>
        <begin position="7"/>
        <end position="168"/>
    </location>
</feature>
<evidence type="ECO:0000259" key="4">
    <source>
        <dbReference type="Pfam" id="PF03446"/>
    </source>
</evidence>
<dbReference type="SUPFAM" id="SSF51735">
    <property type="entry name" value="NAD(P)-binding Rossmann-fold domains"/>
    <property type="match status" value="1"/>
</dbReference>
<evidence type="ECO:0000256" key="2">
    <source>
        <dbReference type="ARBA" id="ARBA00023027"/>
    </source>
</evidence>
<name>A0A927IK64_9BURK</name>
<dbReference type="InterPro" id="IPR013328">
    <property type="entry name" value="6PGD_dom2"/>
</dbReference>
<dbReference type="AlphaFoldDB" id="A0A927IK64"/>
<dbReference type="Pfam" id="PF14833">
    <property type="entry name" value="NAD_binding_11"/>
    <property type="match status" value="1"/>
</dbReference>
<keyword evidence="7" id="KW-1185">Reference proteome</keyword>
<dbReference type="PANTHER" id="PTHR43060">
    <property type="entry name" value="3-HYDROXYISOBUTYRATE DEHYDROGENASE-LIKE 1, MITOCHONDRIAL-RELATED"/>
    <property type="match status" value="1"/>
</dbReference>
<evidence type="ECO:0000313" key="7">
    <source>
        <dbReference type="Proteomes" id="UP000647424"/>
    </source>
</evidence>
<comment type="caution">
    <text evidence="6">The sequence shown here is derived from an EMBL/GenBank/DDBJ whole genome shotgun (WGS) entry which is preliminary data.</text>
</comment>
<dbReference type="InterPro" id="IPR006115">
    <property type="entry name" value="6PGDH_NADP-bd"/>
</dbReference>
<protein>
    <submittedName>
        <fullName evidence="6">NAD(P)-dependent oxidoreductase</fullName>
    </submittedName>
</protein>
<dbReference type="InterPro" id="IPR029154">
    <property type="entry name" value="HIBADH-like_NADP-bd"/>
</dbReference>
<organism evidence="6 7">
    <name type="scientific">Limnohabitans radicicola</name>
    <dbReference type="NCBI Taxonomy" id="2771427"/>
    <lineage>
        <taxon>Bacteria</taxon>
        <taxon>Pseudomonadati</taxon>
        <taxon>Pseudomonadota</taxon>
        <taxon>Betaproteobacteria</taxon>
        <taxon>Burkholderiales</taxon>
        <taxon>Comamonadaceae</taxon>
        <taxon>Limnohabitans</taxon>
    </lineage>
</organism>
<feature type="active site" evidence="3">
    <location>
        <position position="178"/>
    </location>
</feature>
<proteinExistence type="predicted"/>
<dbReference type="GO" id="GO:0050661">
    <property type="term" value="F:NADP binding"/>
    <property type="evidence" value="ECO:0007669"/>
    <property type="project" value="InterPro"/>
</dbReference>
<evidence type="ECO:0000313" key="6">
    <source>
        <dbReference type="EMBL" id="MBD8051439.1"/>
    </source>
</evidence>
<evidence type="ECO:0000256" key="1">
    <source>
        <dbReference type="ARBA" id="ARBA00023002"/>
    </source>
</evidence>
<dbReference type="InterPro" id="IPR015815">
    <property type="entry name" value="HIBADH-related"/>
</dbReference>
<dbReference type="Pfam" id="PF03446">
    <property type="entry name" value="NAD_binding_2"/>
    <property type="match status" value="1"/>
</dbReference>
<evidence type="ECO:0000259" key="5">
    <source>
        <dbReference type="Pfam" id="PF14833"/>
    </source>
</evidence>
<keyword evidence="1" id="KW-0560">Oxidoreductase</keyword>
<dbReference type="RefSeq" id="WP_191819929.1">
    <property type="nucleotide sequence ID" value="NZ_JACYFT010000003.1"/>
</dbReference>
<evidence type="ECO:0000256" key="3">
    <source>
        <dbReference type="PIRSR" id="PIRSR000103-1"/>
    </source>
</evidence>
<dbReference type="InterPro" id="IPR036291">
    <property type="entry name" value="NAD(P)-bd_dom_sf"/>
</dbReference>
<accession>A0A927IK64</accession>
<dbReference type="Gene3D" id="1.10.1040.10">
    <property type="entry name" value="N-(1-d-carboxylethyl)-l-norvaline Dehydrogenase, domain 2"/>
    <property type="match status" value="1"/>
</dbReference>
<dbReference type="GO" id="GO:0016491">
    <property type="term" value="F:oxidoreductase activity"/>
    <property type="evidence" value="ECO:0007669"/>
    <property type="project" value="UniProtKB-KW"/>
</dbReference>
<dbReference type="EMBL" id="JACYFT010000003">
    <property type="protein sequence ID" value="MBD8051439.1"/>
    <property type="molecule type" value="Genomic_DNA"/>
</dbReference>
<feature type="domain" description="3-hydroxyisobutyrate dehydrogenase-like NAD-binding" evidence="5">
    <location>
        <begin position="172"/>
        <end position="289"/>
    </location>
</feature>
<sequence>MKPSIPVAIVGAGNMGGGMLSRLCRLGWAVGVYDSDAKALLHAVSLGGRAFRSACEAAQQLTDTGVLMVVVVDAAQTEAVLWGDGGAAQAMKPGQTVMLCPTLGPATVEDQAQRLAQRGIDCIDAPMSGGPLRAQDGSMSLMVACTEPVWERHQALLQALSQQVFRVGTRAGDGARTKLVNNLLAAVNLVGAAEAMALAERCGLDPAKTLSVIEASSGQSWIGSDRMRRALAGDLAPRAHVSLLAKDTALAVQAADEVAFDPILGRLARDVFAQALAQGWAGLDDAALLPFMRQR</sequence>
<dbReference type="PANTHER" id="PTHR43060:SF15">
    <property type="entry name" value="3-HYDROXYISOBUTYRATE DEHYDROGENASE-LIKE 1, MITOCHONDRIAL-RELATED"/>
    <property type="match status" value="1"/>
</dbReference>